<name>A0ACC1N9L2_9HYPO</name>
<proteinExistence type="predicted"/>
<reference evidence="1" key="1">
    <citation type="submission" date="2022-08" db="EMBL/GenBank/DDBJ databases">
        <title>Genome Sequence of Lecanicillium fungicola.</title>
        <authorList>
            <person name="Buettner E."/>
        </authorList>
    </citation>
    <scope>NUCLEOTIDE SEQUENCE</scope>
    <source>
        <strain evidence="1">Babe33</strain>
    </source>
</reference>
<keyword evidence="2" id="KW-1185">Reference proteome</keyword>
<evidence type="ECO:0000313" key="2">
    <source>
        <dbReference type="Proteomes" id="UP001143910"/>
    </source>
</evidence>
<dbReference type="Proteomes" id="UP001143910">
    <property type="component" value="Unassembled WGS sequence"/>
</dbReference>
<protein>
    <submittedName>
        <fullName evidence="1">Uncharacterized protein</fullName>
    </submittedName>
</protein>
<evidence type="ECO:0000313" key="1">
    <source>
        <dbReference type="EMBL" id="KAJ2975572.1"/>
    </source>
</evidence>
<gene>
    <name evidence="1" type="ORF">NQ176_g5448</name>
</gene>
<comment type="caution">
    <text evidence="1">The sequence shown here is derived from an EMBL/GenBank/DDBJ whole genome shotgun (WGS) entry which is preliminary data.</text>
</comment>
<sequence length="168" mass="18975">MLESPFVSIHIPRLIRNDQIELFGESAGGALIIGSILHLNHPHPKSDDITLPQGQEFGRVLLISPSGPIPTSTTSFTENKDKDSFKPEMAHYLWSQVGMKENHDTEVPLESPWLTPALKMEEDWYADWPVTSTHIIWGNDEILRDDIAKVANIIKVTQELHLMEAVRC</sequence>
<accession>A0ACC1N9L2</accession>
<dbReference type="EMBL" id="JANJQO010000691">
    <property type="protein sequence ID" value="KAJ2975572.1"/>
    <property type="molecule type" value="Genomic_DNA"/>
</dbReference>
<organism evidence="1 2">
    <name type="scientific">Zarea fungicola</name>
    <dbReference type="NCBI Taxonomy" id="93591"/>
    <lineage>
        <taxon>Eukaryota</taxon>
        <taxon>Fungi</taxon>
        <taxon>Dikarya</taxon>
        <taxon>Ascomycota</taxon>
        <taxon>Pezizomycotina</taxon>
        <taxon>Sordariomycetes</taxon>
        <taxon>Hypocreomycetidae</taxon>
        <taxon>Hypocreales</taxon>
        <taxon>Cordycipitaceae</taxon>
        <taxon>Zarea</taxon>
    </lineage>
</organism>